<accession>A0A132A089</accession>
<dbReference type="VEuPathDB" id="VectorBase:SSCA005463"/>
<organism evidence="1 2">
    <name type="scientific">Sarcoptes scabiei</name>
    <name type="common">Itch mite</name>
    <name type="synonym">Acarus scabiei</name>
    <dbReference type="NCBI Taxonomy" id="52283"/>
    <lineage>
        <taxon>Eukaryota</taxon>
        <taxon>Metazoa</taxon>
        <taxon>Ecdysozoa</taxon>
        <taxon>Arthropoda</taxon>
        <taxon>Chelicerata</taxon>
        <taxon>Arachnida</taxon>
        <taxon>Acari</taxon>
        <taxon>Acariformes</taxon>
        <taxon>Sarcoptiformes</taxon>
        <taxon>Astigmata</taxon>
        <taxon>Psoroptidia</taxon>
        <taxon>Sarcoptoidea</taxon>
        <taxon>Sarcoptidae</taxon>
        <taxon>Sarcoptinae</taxon>
        <taxon>Sarcoptes</taxon>
    </lineage>
</organism>
<dbReference type="Proteomes" id="UP000616769">
    <property type="component" value="Unassembled WGS sequence"/>
</dbReference>
<proteinExistence type="predicted"/>
<name>A0A132A089_SARSC</name>
<comment type="caution">
    <text evidence="1">The sequence shown here is derived from an EMBL/GenBank/DDBJ whole genome shotgun (WGS) entry which is preliminary data.</text>
</comment>
<gene>
    <name evidence="1" type="ORF">QR98_0024140</name>
</gene>
<reference evidence="1 2" key="1">
    <citation type="journal article" date="2015" name="Parasit. Vectors">
        <title>Draft genome of the scabies mite.</title>
        <authorList>
            <person name="Rider S.D.Jr."/>
            <person name="Morgan M.S."/>
            <person name="Arlian L.G."/>
        </authorList>
    </citation>
    <scope>NUCLEOTIDE SEQUENCE [LARGE SCALE GENOMIC DNA]</scope>
    <source>
        <strain evidence="1">Arlian Lab</strain>
    </source>
</reference>
<protein>
    <recommendedName>
        <fullName evidence="3">Fibronectin type-III domain-containing protein</fullName>
    </recommendedName>
</protein>
<evidence type="ECO:0000313" key="1">
    <source>
        <dbReference type="EMBL" id="KPM03975.1"/>
    </source>
</evidence>
<sequence>MIVEALPMPTITKLFANQETDGRIKIDWSMVDDDFGDKERHLLSYQVFLHNNKNVTDGQMVQLKEPPAFIKPKIKSNHYFIGITVYDDHGYSETTENRRKFNFFFKIK</sequence>
<dbReference type="AlphaFoldDB" id="A0A132A089"/>
<dbReference type="OrthoDB" id="6484126at2759"/>
<evidence type="ECO:0008006" key="3">
    <source>
        <dbReference type="Google" id="ProtNLM"/>
    </source>
</evidence>
<evidence type="ECO:0000313" key="2">
    <source>
        <dbReference type="Proteomes" id="UP000616769"/>
    </source>
</evidence>
<dbReference type="EMBL" id="JXLN01006843">
    <property type="protein sequence ID" value="KPM03975.1"/>
    <property type="molecule type" value="Genomic_DNA"/>
</dbReference>